<dbReference type="InterPro" id="IPR051263">
    <property type="entry name" value="C-type_cytochrome_biogenesis"/>
</dbReference>
<dbReference type="EMBL" id="JAEDAK010000005">
    <property type="protein sequence ID" value="MBH9577033.1"/>
    <property type="molecule type" value="Genomic_DNA"/>
</dbReference>
<evidence type="ECO:0000259" key="5">
    <source>
        <dbReference type="Pfam" id="PF23914"/>
    </source>
</evidence>
<comment type="caution">
    <text evidence="6">The sequence shown here is derived from an EMBL/GenBank/DDBJ whole genome shotgun (WGS) entry which is preliminary data.</text>
</comment>
<evidence type="ECO:0000313" key="6">
    <source>
        <dbReference type="EMBL" id="MBH9577033.1"/>
    </source>
</evidence>
<dbReference type="Gene3D" id="1.25.40.10">
    <property type="entry name" value="Tetratricopeptide repeat domain"/>
    <property type="match status" value="1"/>
</dbReference>
<dbReference type="PROSITE" id="PS50005">
    <property type="entry name" value="TPR"/>
    <property type="match status" value="1"/>
</dbReference>
<evidence type="ECO:0000313" key="7">
    <source>
        <dbReference type="Proteomes" id="UP000613266"/>
    </source>
</evidence>
<evidence type="ECO:0000256" key="4">
    <source>
        <dbReference type="PROSITE-ProRule" id="PRU00339"/>
    </source>
</evidence>
<dbReference type="Proteomes" id="UP000613266">
    <property type="component" value="Unassembled WGS sequence"/>
</dbReference>
<evidence type="ECO:0000256" key="1">
    <source>
        <dbReference type="ARBA" id="ARBA00022737"/>
    </source>
</evidence>
<dbReference type="AlphaFoldDB" id="A0A931J3E9"/>
<protein>
    <submittedName>
        <fullName evidence="6">Tetratricopeptide repeat protein</fullName>
    </submittedName>
</protein>
<gene>
    <name evidence="6" type="ORF">I7X39_08955</name>
</gene>
<dbReference type="SUPFAM" id="SSF48452">
    <property type="entry name" value="TPR-like"/>
    <property type="match status" value="1"/>
</dbReference>
<reference evidence="6" key="1">
    <citation type="submission" date="2020-12" db="EMBL/GenBank/DDBJ databases">
        <title>The genome sequence of Inhella sp. 1Y17.</title>
        <authorList>
            <person name="Liu Y."/>
        </authorList>
    </citation>
    <scope>NUCLEOTIDE SEQUENCE</scope>
    <source>
        <strain evidence="6">1Y17</strain>
    </source>
</reference>
<dbReference type="InterPro" id="IPR056413">
    <property type="entry name" value="TPR_CcmH_CycH"/>
</dbReference>
<evidence type="ECO:0000256" key="2">
    <source>
        <dbReference type="ARBA" id="ARBA00022748"/>
    </source>
</evidence>
<dbReference type="InterPro" id="IPR011990">
    <property type="entry name" value="TPR-like_helical_dom_sf"/>
</dbReference>
<sequence length="222" mass="23607">MNRPELEALRAQGLALRAAGAPADQQAELERRIVELVLTPPPPRAPGRLLAACLGAALLLAAAGYAWKGNPAALSPVQAPDRTEEMVQRLASRLQQQPQDPAGWAMLGRSYAVLGRMDEAVAAYRKAVEQDGANAELLADFADVRATGQGGSLEGEPAELLARALQINPDSVKALALAGTRALRAGDKAQARVHWERLLKVAPQGHPLREMAERSMGELAQP</sequence>
<dbReference type="GO" id="GO:0017004">
    <property type="term" value="P:cytochrome complex assembly"/>
    <property type="evidence" value="ECO:0007669"/>
    <property type="project" value="UniProtKB-KW"/>
</dbReference>
<organism evidence="6 7">
    <name type="scientific">Inhella proteolytica</name>
    <dbReference type="NCBI Taxonomy" id="2795029"/>
    <lineage>
        <taxon>Bacteria</taxon>
        <taxon>Pseudomonadati</taxon>
        <taxon>Pseudomonadota</taxon>
        <taxon>Betaproteobacteria</taxon>
        <taxon>Burkholderiales</taxon>
        <taxon>Sphaerotilaceae</taxon>
        <taxon>Inhella</taxon>
    </lineage>
</organism>
<dbReference type="InterPro" id="IPR019734">
    <property type="entry name" value="TPR_rpt"/>
</dbReference>
<feature type="domain" description="Cytochrome c-type biogenesis protein H TPR" evidence="5">
    <location>
        <begin position="90"/>
        <end position="207"/>
    </location>
</feature>
<keyword evidence="2" id="KW-0201">Cytochrome c-type biogenesis</keyword>
<keyword evidence="3 4" id="KW-0802">TPR repeat</keyword>
<dbReference type="PANTHER" id="PTHR47870">
    <property type="entry name" value="CYTOCHROME C-TYPE BIOGENESIS PROTEIN CCMH"/>
    <property type="match status" value="1"/>
</dbReference>
<name>A0A931J3E9_9BURK</name>
<keyword evidence="1" id="KW-0677">Repeat</keyword>
<feature type="repeat" description="TPR" evidence="4">
    <location>
        <begin position="101"/>
        <end position="134"/>
    </location>
</feature>
<keyword evidence="7" id="KW-1185">Reference proteome</keyword>
<dbReference type="PANTHER" id="PTHR47870:SF1">
    <property type="entry name" value="CYTOCHROME C-TYPE BIOGENESIS PROTEIN CCMH"/>
    <property type="match status" value="1"/>
</dbReference>
<dbReference type="RefSeq" id="WP_198110779.1">
    <property type="nucleotide sequence ID" value="NZ_JAEDAK010000005.1"/>
</dbReference>
<proteinExistence type="predicted"/>
<evidence type="ECO:0000256" key="3">
    <source>
        <dbReference type="ARBA" id="ARBA00022803"/>
    </source>
</evidence>
<dbReference type="SMART" id="SM00028">
    <property type="entry name" value="TPR"/>
    <property type="match status" value="2"/>
</dbReference>
<accession>A0A931J3E9</accession>
<dbReference type="Pfam" id="PF23914">
    <property type="entry name" value="TPR_CcmH_CycH"/>
    <property type="match status" value="1"/>
</dbReference>